<reference evidence="3 4" key="1">
    <citation type="submission" date="2019-03" db="EMBL/GenBank/DDBJ databases">
        <title>The genome sequence of a newly discovered highly antifungal drug resistant Aspergillus species, Aspergillus tanneri NIH 1004.</title>
        <authorList>
            <person name="Mounaud S."/>
            <person name="Singh I."/>
            <person name="Joardar V."/>
            <person name="Pakala S."/>
            <person name="Pakala S."/>
            <person name="Venepally P."/>
            <person name="Hoover J."/>
            <person name="Nierman W."/>
            <person name="Chung J."/>
            <person name="Losada L."/>
        </authorList>
    </citation>
    <scope>NUCLEOTIDE SEQUENCE [LARGE SCALE GENOMIC DNA]</scope>
    <source>
        <strain evidence="3 4">NIH1004</strain>
    </source>
</reference>
<evidence type="ECO:0000313" key="3">
    <source>
        <dbReference type="EMBL" id="THC93174.1"/>
    </source>
</evidence>
<feature type="compositionally biased region" description="Basic and acidic residues" evidence="1">
    <location>
        <begin position="68"/>
        <end position="89"/>
    </location>
</feature>
<name>A0A4V3UP04_9EURO</name>
<evidence type="ECO:0000256" key="1">
    <source>
        <dbReference type="SAM" id="MobiDB-lite"/>
    </source>
</evidence>
<dbReference type="AlphaFoldDB" id="A0A4V3UP04"/>
<organism evidence="3 4">
    <name type="scientific">Aspergillus tanneri</name>
    <dbReference type="NCBI Taxonomy" id="1220188"/>
    <lineage>
        <taxon>Eukaryota</taxon>
        <taxon>Fungi</taxon>
        <taxon>Dikarya</taxon>
        <taxon>Ascomycota</taxon>
        <taxon>Pezizomycotina</taxon>
        <taxon>Eurotiomycetes</taxon>
        <taxon>Eurotiomycetidae</taxon>
        <taxon>Eurotiales</taxon>
        <taxon>Aspergillaceae</taxon>
        <taxon>Aspergillus</taxon>
        <taxon>Aspergillus subgen. Circumdati</taxon>
    </lineage>
</organism>
<feature type="compositionally biased region" description="Pro residues" evidence="1">
    <location>
        <begin position="120"/>
        <end position="135"/>
    </location>
</feature>
<keyword evidence="2" id="KW-0472">Membrane</keyword>
<dbReference type="VEuPathDB" id="FungiDB:EYZ11_007353"/>
<feature type="transmembrane region" description="Helical" evidence="2">
    <location>
        <begin position="34"/>
        <end position="51"/>
    </location>
</feature>
<keyword evidence="4" id="KW-1185">Reference proteome</keyword>
<protein>
    <submittedName>
        <fullName evidence="3">Uncharacterized protein</fullName>
    </submittedName>
</protein>
<sequence length="195" mass="21361">MTENDQPLDNPQFHSDASFSPNSSPSSLSLADKLGGVTLIVLVVVFIVLRMKRGPSFTLRSFIPRRRAAPDRRRQTPRARVDPPEKEGLARINTKPKARKPPVWDKELGLKEGPQGTRPTRPPRPPRPPKQQRPPIPRKDVDTVISVPVSAYAVSRGKLKEPFLLPPSPAVSGITTSTRSSTALPSALLIGIHKG</sequence>
<accession>A0A4V3UP04</accession>
<feature type="compositionally biased region" description="Polar residues" evidence="1">
    <location>
        <begin position="1"/>
        <end position="13"/>
    </location>
</feature>
<keyword evidence="2" id="KW-1133">Transmembrane helix</keyword>
<gene>
    <name evidence="3" type="ORF">EYZ11_007353</name>
</gene>
<keyword evidence="2" id="KW-0812">Transmembrane</keyword>
<comment type="caution">
    <text evidence="3">The sequence shown here is derived from an EMBL/GenBank/DDBJ whole genome shotgun (WGS) entry which is preliminary data.</text>
</comment>
<dbReference type="Proteomes" id="UP000308092">
    <property type="component" value="Unassembled WGS sequence"/>
</dbReference>
<feature type="region of interest" description="Disordered" evidence="1">
    <location>
        <begin position="68"/>
        <end position="140"/>
    </location>
</feature>
<proteinExistence type="predicted"/>
<dbReference type="EMBL" id="SOSA01000282">
    <property type="protein sequence ID" value="THC93174.1"/>
    <property type="molecule type" value="Genomic_DNA"/>
</dbReference>
<evidence type="ECO:0000313" key="4">
    <source>
        <dbReference type="Proteomes" id="UP000308092"/>
    </source>
</evidence>
<feature type="compositionally biased region" description="Low complexity" evidence="1">
    <location>
        <begin position="15"/>
        <end position="28"/>
    </location>
</feature>
<feature type="region of interest" description="Disordered" evidence="1">
    <location>
        <begin position="1"/>
        <end position="28"/>
    </location>
</feature>
<evidence type="ECO:0000256" key="2">
    <source>
        <dbReference type="SAM" id="Phobius"/>
    </source>
</evidence>